<evidence type="ECO:0000313" key="7">
    <source>
        <dbReference type="EMBL" id="WZJ21479.1"/>
    </source>
</evidence>
<accession>A0ABZ2XJ33</accession>
<gene>
    <name evidence="7" type="ORF">AADV58_16230</name>
</gene>
<evidence type="ECO:0000256" key="6">
    <source>
        <dbReference type="SAM" id="Phobius"/>
    </source>
</evidence>
<evidence type="ECO:0000256" key="3">
    <source>
        <dbReference type="ARBA" id="ARBA00022692"/>
    </source>
</evidence>
<proteinExistence type="predicted"/>
<feature type="transmembrane region" description="Helical" evidence="6">
    <location>
        <begin position="236"/>
        <end position="260"/>
    </location>
</feature>
<feature type="transmembrane region" description="Helical" evidence="6">
    <location>
        <begin position="124"/>
        <end position="145"/>
    </location>
</feature>
<dbReference type="RefSeq" id="WP_157272443.1">
    <property type="nucleotide sequence ID" value="NZ_CP151406.1"/>
</dbReference>
<comment type="subcellular location">
    <subcellularLocation>
        <location evidence="1">Cell membrane</location>
        <topology evidence="1">Multi-pass membrane protein</topology>
    </subcellularLocation>
</comment>
<dbReference type="EMBL" id="CP151406">
    <property type="protein sequence ID" value="WZJ21479.1"/>
    <property type="molecule type" value="Genomic_DNA"/>
</dbReference>
<sequence length="308" mass="32799">MGAQRMVKAALIRHLLSLAIALLLLWWLTHSDMVGVALKQLTTLPASLLLTLLVSQSLSYLCRAGRLFSQLQARVPLGISGYMRLVLLHNLSINVIPFRAGELFLPAALKRYGLSVQEAIATLFWLRIQDALVLAALAIALWPAIPMPLRIMAGIGMLVAIYLGHAYLPSWRPGNPRLARLLEKIRPVIDASPVSWSWCIANWCSKLLGLSIVLAALGGFALSGGAAGALGGELSALLPIQGVAGFGTYEAGVAFLVNLAEGQGRQALASAFALHCLTLSLAILAGTLAWIFLPGHKQSSSPHPESPS</sequence>
<evidence type="ECO:0000256" key="5">
    <source>
        <dbReference type="ARBA" id="ARBA00023136"/>
    </source>
</evidence>
<evidence type="ECO:0000313" key="8">
    <source>
        <dbReference type="Proteomes" id="UP001479520"/>
    </source>
</evidence>
<evidence type="ECO:0000256" key="4">
    <source>
        <dbReference type="ARBA" id="ARBA00022989"/>
    </source>
</evidence>
<keyword evidence="5 6" id="KW-0472">Membrane</keyword>
<dbReference type="InterPro" id="IPR022791">
    <property type="entry name" value="L-PG_synthase/AglD"/>
</dbReference>
<protein>
    <submittedName>
        <fullName evidence="7">Lysylphosphatidylglycerol synthase domain-containing protein</fullName>
    </submittedName>
</protein>
<organism evidence="7 8">
    <name type="scientific">Azonexus hydrophilus</name>
    <dbReference type="NCBI Taxonomy" id="418702"/>
    <lineage>
        <taxon>Bacteria</taxon>
        <taxon>Pseudomonadati</taxon>
        <taxon>Pseudomonadota</taxon>
        <taxon>Betaproteobacteria</taxon>
        <taxon>Rhodocyclales</taxon>
        <taxon>Azonexaceae</taxon>
        <taxon>Azonexus</taxon>
    </lineage>
</organism>
<feature type="transmembrane region" description="Helical" evidence="6">
    <location>
        <begin position="41"/>
        <end position="62"/>
    </location>
</feature>
<reference evidence="7 8" key="1">
    <citation type="submission" date="2024-04" db="EMBL/GenBank/DDBJ databases">
        <title>Dissimilatory iodate-reducing microorganisms contribute to the enrichment of iodine in groundwater.</title>
        <authorList>
            <person name="Jiang Z."/>
        </authorList>
    </citation>
    <scope>NUCLEOTIDE SEQUENCE [LARGE SCALE GENOMIC DNA]</scope>
    <source>
        <strain evidence="7 8">NCP973</strain>
    </source>
</reference>
<keyword evidence="3 6" id="KW-0812">Transmembrane</keyword>
<keyword evidence="2" id="KW-1003">Cell membrane</keyword>
<feature type="transmembrane region" description="Helical" evidence="6">
    <location>
        <begin position="151"/>
        <end position="168"/>
    </location>
</feature>
<dbReference type="Proteomes" id="UP001479520">
    <property type="component" value="Chromosome"/>
</dbReference>
<evidence type="ECO:0000256" key="2">
    <source>
        <dbReference type="ARBA" id="ARBA00022475"/>
    </source>
</evidence>
<keyword evidence="8" id="KW-1185">Reference proteome</keyword>
<dbReference type="Pfam" id="PF03706">
    <property type="entry name" value="LPG_synthase_TM"/>
    <property type="match status" value="1"/>
</dbReference>
<name>A0ABZ2XJ33_9RHOO</name>
<feature type="transmembrane region" description="Helical" evidence="6">
    <location>
        <begin position="272"/>
        <end position="293"/>
    </location>
</feature>
<evidence type="ECO:0000256" key="1">
    <source>
        <dbReference type="ARBA" id="ARBA00004651"/>
    </source>
</evidence>
<feature type="transmembrane region" description="Helical" evidence="6">
    <location>
        <begin position="207"/>
        <end position="230"/>
    </location>
</feature>
<keyword evidence="4 6" id="KW-1133">Transmembrane helix</keyword>